<keyword evidence="3" id="KW-1185">Reference proteome</keyword>
<protein>
    <submittedName>
        <fullName evidence="2">Transport and Golgi organization protein 6</fullName>
    </submittedName>
</protein>
<dbReference type="PANTHER" id="PTHR20959">
    <property type="entry name" value="TRANSPORT AND GOLGI ORGANIZATION PROTEIN 6 FAMILY MEMBER"/>
    <property type="match status" value="1"/>
</dbReference>
<dbReference type="InterPro" id="IPR019451">
    <property type="entry name" value="Rtp1_C1"/>
</dbReference>
<dbReference type="Proteomes" id="UP000299102">
    <property type="component" value="Unassembled WGS sequence"/>
</dbReference>
<feature type="domain" description="RNA polymerase II assembly factor Rtp1 C-terminal" evidence="1">
    <location>
        <begin position="2"/>
        <end position="85"/>
    </location>
</feature>
<name>A0A4C1TME4_EUMVA</name>
<gene>
    <name evidence="2" type="primary">Tango6</name>
    <name evidence="2" type="ORF">EVAR_71584_1</name>
</gene>
<evidence type="ECO:0000313" key="3">
    <source>
        <dbReference type="Proteomes" id="UP000299102"/>
    </source>
</evidence>
<comment type="caution">
    <text evidence="2">The sequence shown here is derived from an EMBL/GenBank/DDBJ whole genome shotgun (WGS) entry which is preliminary data.</text>
</comment>
<evidence type="ECO:0000259" key="1">
    <source>
        <dbReference type="Pfam" id="PF10363"/>
    </source>
</evidence>
<proteinExistence type="predicted"/>
<accession>A0A4C1TME4</accession>
<sequence>MMIKLLNKRDEYALTNKHVVIALALNTLKSPESYTFLNCVRLFVALVNVNESDVIEILSDEYLNDAAAMDYRLVIGEAILKTSKEI</sequence>
<dbReference type="GO" id="GO:0009306">
    <property type="term" value="P:protein secretion"/>
    <property type="evidence" value="ECO:0007669"/>
    <property type="project" value="TreeGrafter"/>
</dbReference>
<dbReference type="EMBL" id="BGZK01005845">
    <property type="protein sequence ID" value="GBP15693.1"/>
    <property type="molecule type" value="Genomic_DNA"/>
</dbReference>
<dbReference type="AlphaFoldDB" id="A0A4C1TME4"/>
<organism evidence="2 3">
    <name type="scientific">Eumeta variegata</name>
    <name type="common">Bagworm moth</name>
    <name type="synonym">Eumeta japonica</name>
    <dbReference type="NCBI Taxonomy" id="151549"/>
    <lineage>
        <taxon>Eukaryota</taxon>
        <taxon>Metazoa</taxon>
        <taxon>Ecdysozoa</taxon>
        <taxon>Arthropoda</taxon>
        <taxon>Hexapoda</taxon>
        <taxon>Insecta</taxon>
        <taxon>Pterygota</taxon>
        <taxon>Neoptera</taxon>
        <taxon>Endopterygota</taxon>
        <taxon>Lepidoptera</taxon>
        <taxon>Glossata</taxon>
        <taxon>Ditrysia</taxon>
        <taxon>Tineoidea</taxon>
        <taxon>Psychidae</taxon>
        <taxon>Oiketicinae</taxon>
        <taxon>Eumeta</taxon>
    </lineage>
</organism>
<dbReference type="Pfam" id="PF10363">
    <property type="entry name" value="RTP1_C1"/>
    <property type="match status" value="1"/>
</dbReference>
<evidence type="ECO:0000313" key="2">
    <source>
        <dbReference type="EMBL" id="GBP15693.1"/>
    </source>
</evidence>
<dbReference type="InterPro" id="IPR039600">
    <property type="entry name" value="TANGO6/Rtp1"/>
</dbReference>
<dbReference type="PANTHER" id="PTHR20959:SF1">
    <property type="entry name" value="TRANSPORT AND GOLGI ORGANIZATION PROTEIN 6 HOMOLOG"/>
    <property type="match status" value="1"/>
</dbReference>
<feature type="non-terminal residue" evidence="2">
    <location>
        <position position="86"/>
    </location>
</feature>
<reference evidence="2 3" key="1">
    <citation type="journal article" date="2019" name="Commun. Biol.">
        <title>The bagworm genome reveals a unique fibroin gene that provides high tensile strength.</title>
        <authorList>
            <person name="Kono N."/>
            <person name="Nakamura H."/>
            <person name="Ohtoshi R."/>
            <person name="Tomita M."/>
            <person name="Numata K."/>
            <person name="Arakawa K."/>
        </authorList>
    </citation>
    <scope>NUCLEOTIDE SEQUENCE [LARGE SCALE GENOMIC DNA]</scope>
</reference>
<dbReference type="OrthoDB" id="39591at2759"/>